<sequence length="81" mass="9698">MLGTTLFFSGNRLKTRKFENSVQIRYKYLTISFRNLPGEETRLFLPERSAARDGKTRFFPLFTEKKVPASIYRIRRFINFL</sequence>
<accession>A0A975GR63</accession>
<protein>
    <submittedName>
        <fullName evidence="1">Uncharacterized protein</fullName>
    </submittedName>
</protein>
<evidence type="ECO:0000313" key="1">
    <source>
        <dbReference type="EMBL" id="QTA90644.1"/>
    </source>
</evidence>
<name>A0A975GR63_9BACT</name>
<proteinExistence type="predicted"/>
<dbReference type="Proteomes" id="UP000663722">
    <property type="component" value="Chromosome"/>
</dbReference>
<evidence type="ECO:0000313" key="2">
    <source>
        <dbReference type="Proteomes" id="UP000663722"/>
    </source>
</evidence>
<dbReference type="EMBL" id="CP061800">
    <property type="protein sequence ID" value="QTA90644.1"/>
    <property type="molecule type" value="Genomic_DNA"/>
</dbReference>
<reference evidence="1" key="1">
    <citation type="journal article" date="2021" name="Microb. Physiol.">
        <title>Proteogenomic Insights into the Physiology of Marine, Sulfate-Reducing, Filamentous Desulfonema limicola and Desulfonema magnum.</title>
        <authorList>
            <person name="Schnaars V."/>
            <person name="Wohlbrand L."/>
            <person name="Scheve S."/>
            <person name="Hinrichs C."/>
            <person name="Reinhardt R."/>
            <person name="Rabus R."/>
        </authorList>
    </citation>
    <scope>NUCLEOTIDE SEQUENCE</scope>
    <source>
        <strain evidence="1">4be13</strain>
    </source>
</reference>
<dbReference type="KEGG" id="dmm:dnm_067050"/>
<gene>
    <name evidence="1" type="ORF">dnm_067050</name>
</gene>
<dbReference type="AlphaFoldDB" id="A0A975GR63"/>
<keyword evidence="2" id="KW-1185">Reference proteome</keyword>
<organism evidence="1 2">
    <name type="scientific">Desulfonema magnum</name>
    <dbReference type="NCBI Taxonomy" id="45655"/>
    <lineage>
        <taxon>Bacteria</taxon>
        <taxon>Pseudomonadati</taxon>
        <taxon>Thermodesulfobacteriota</taxon>
        <taxon>Desulfobacteria</taxon>
        <taxon>Desulfobacterales</taxon>
        <taxon>Desulfococcaceae</taxon>
        <taxon>Desulfonema</taxon>
    </lineage>
</organism>